<dbReference type="SMART" id="SM00537">
    <property type="entry name" value="DCX"/>
    <property type="match status" value="2"/>
</dbReference>
<keyword evidence="3" id="KW-0963">Cytoplasm</keyword>
<feature type="compositionally biased region" description="Polar residues" evidence="6">
    <location>
        <begin position="1147"/>
        <end position="1156"/>
    </location>
</feature>
<keyword evidence="4" id="KW-0677">Repeat</keyword>
<dbReference type="RefSeq" id="XP_060027820.1">
    <property type="nucleotide sequence ID" value="XM_060171837.1"/>
</dbReference>
<dbReference type="GeneID" id="103108358"/>
<dbReference type="PANTHER" id="PTHR23005:SF3">
    <property type="entry name" value="RETINITIS PIGMENTOSA 1-LIKE 1 PROTEIN"/>
    <property type="match status" value="1"/>
</dbReference>
<proteinExistence type="predicted"/>
<feature type="compositionally biased region" description="Polar residues" evidence="6">
    <location>
        <begin position="260"/>
        <end position="274"/>
    </location>
</feature>
<keyword evidence="8" id="KW-1185">Reference proteome</keyword>
<comment type="subcellular location">
    <subcellularLocation>
        <location evidence="1">Cell projection</location>
    </subcellularLocation>
    <subcellularLocation>
        <location evidence="2">Cytoplasm</location>
    </subcellularLocation>
</comment>
<feature type="compositionally biased region" description="Gly residues" evidence="6">
    <location>
        <begin position="659"/>
        <end position="668"/>
    </location>
</feature>
<dbReference type="Pfam" id="PF03607">
    <property type="entry name" value="DCX"/>
    <property type="match status" value="2"/>
</dbReference>
<feature type="region of interest" description="Disordered" evidence="6">
    <location>
        <begin position="868"/>
        <end position="888"/>
    </location>
</feature>
<evidence type="ECO:0000256" key="4">
    <source>
        <dbReference type="ARBA" id="ARBA00022737"/>
    </source>
</evidence>
<dbReference type="Proteomes" id="UP001652624">
    <property type="component" value="Chromosome 2"/>
</dbReference>
<feature type="compositionally biased region" description="Polar residues" evidence="6">
    <location>
        <begin position="222"/>
        <end position="232"/>
    </location>
</feature>
<feature type="region of interest" description="Disordered" evidence="6">
    <location>
        <begin position="644"/>
        <end position="717"/>
    </location>
</feature>
<feature type="compositionally biased region" description="Polar residues" evidence="6">
    <location>
        <begin position="1177"/>
        <end position="1190"/>
    </location>
</feature>
<evidence type="ECO:0000256" key="2">
    <source>
        <dbReference type="ARBA" id="ARBA00004496"/>
    </source>
</evidence>
<feature type="compositionally biased region" description="Basic and acidic residues" evidence="6">
    <location>
        <begin position="1160"/>
        <end position="1174"/>
    </location>
</feature>
<reference evidence="8" key="1">
    <citation type="submission" date="2025-05" db="UniProtKB">
        <authorList>
            <consortium name="RefSeq"/>
        </authorList>
    </citation>
    <scope>NUCLEOTIDE SEQUENCE [LARGE SCALE GENOMIC DNA]</scope>
</reference>
<evidence type="ECO:0000256" key="1">
    <source>
        <dbReference type="ARBA" id="ARBA00004316"/>
    </source>
</evidence>
<dbReference type="PROSITE" id="PS50309">
    <property type="entry name" value="DC"/>
    <property type="match status" value="2"/>
</dbReference>
<feature type="compositionally biased region" description="Basic and acidic residues" evidence="6">
    <location>
        <begin position="836"/>
        <end position="854"/>
    </location>
</feature>
<protein>
    <submittedName>
        <fullName evidence="9">Retinitis pigmentosa 1-like 1 protein</fullName>
    </submittedName>
</protein>
<dbReference type="Gene3D" id="3.10.20.230">
    <property type="entry name" value="Doublecortin domain"/>
    <property type="match status" value="2"/>
</dbReference>
<evidence type="ECO:0000256" key="5">
    <source>
        <dbReference type="ARBA" id="ARBA00023273"/>
    </source>
</evidence>
<evidence type="ECO:0000313" key="9">
    <source>
        <dbReference type="RefSeq" id="XP_060027820.1"/>
    </source>
</evidence>
<sequence length="1249" mass="135910">MNTNPKDAPVPSHHGCLLPAVARMSSVTQVTPAKKITFLKRGDPRFSGVRLAVHQRTFKSFGALMDELSQRVPLPFGVRCVTTPRGLHGVSALEQLEDGGCYLCSDKMPPRTASVSGSCEVPGTSSSYKAAKGPRRLLLVKNEDPRFQHTVALSHRNTRTLTAFLSKASALLHFPVKQVYTTSGEKVDSLKSLLHGPSVFVCAGHEPFRPLAMEGGRRTETSSEQTLKNKNGSWGPKAKRSVIHARTGSGSRPRWPFLLSENTGLSNPPETQPQAWLDKHPQDMSVPLDPMVAGDNVEKKVHMNEDGSLSVEMKVRFHFLGEDTLLWSRLTGRGARSQTSGELGPPSSASIHFQDLQGVNSGSLSNSNYSSHLYPSNSSSTETSDTGVTTGRIVKASGGCSPCQGPKQEDMSDMSLGTLPCASPGAMVREWLSHIPEEPLLVKAEMVDQTLGMIGVDSGSVQEDHAIKCSPVGLGKTTQVRQPSLEGVISEDQEPGAVLPMAGNAGLYSEGGPPPSGVANTPQEAGVGKEAAVGVEGLPPRVSAHAHIIKVLLDSKRGRPSSLPEVSGKQASKLSHSAQALVTCLANLHFFDQDPVCPANQVRFTDSAQYQELLGIFQTLWMGGTFGLGQPEWCEVPQGLRSHMETEDLTPTSSSGVDVGNGSGGSGESSGPLVPERIELPLKTPNLEPNSRTSENTKDPDNQQLYAPEDSPSSQMKTPISHEFRAEGGHVVGGDLDQKADTMPDVEVQLEKAKDGMEEKDSQGENVKGEESSEEGRDSGQELSRTDSQDREDTQGRVQEEEAGRGLASKVTPDPEVPLLLPAERRENCPEYPRSLSERHSNTSRSHSDPRIETDVDKLSGEWELGCKFPQAQLSPGTSEKGPWRPRRPSLDPDILWVSRMLRKMEKVFMAHLAESMAKMRARWDLQACELLDQMVSELQQDLGWRLQASTDQELRKIQSQVGARLKAREALRWEMSLQTEQHRHCLQGLHNLWGAPALSLDDGALGVRLGREIAGEEFCPCEACLRKKEIPVTRVPIDTMGTASAPITKAFDLQHILQKKGQPAEEGAAEGAPEWRRDREEALQRAEEDFIDQKRDKTEDLPIDSGPKEPEGEEKGLDEKQEEEEKSCVVQVSSEAEAPEGGNPSAGEQSDNAQTAKILEAEAESKEGSHKLEPSLSHSSEEQMPSSTAPPRDTSCLPFTASHHMADSSRTLGTFSSFLASYMLRLLYRKAELLLGLLQRLRGVNYAI</sequence>
<dbReference type="SUPFAM" id="SSF89837">
    <property type="entry name" value="Doublecortin (DC)"/>
    <property type="match status" value="2"/>
</dbReference>
<keyword evidence="5" id="KW-0966">Cell projection</keyword>
<feature type="compositionally biased region" description="Basic and acidic residues" evidence="6">
    <location>
        <begin position="1074"/>
        <end position="1120"/>
    </location>
</feature>
<gene>
    <name evidence="9" type="primary">RP1L1</name>
</gene>
<accession>A0ABM3VUE3</accession>
<feature type="compositionally biased region" description="Basic and acidic residues" evidence="6">
    <location>
        <begin position="752"/>
        <end position="804"/>
    </location>
</feature>
<dbReference type="InterPro" id="IPR003533">
    <property type="entry name" value="Doublecortin_dom"/>
</dbReference>
<feature type="region of interest" description="Disordered" evidence="6">
    <location>
        <begin position="752"/>
        <end position="854"/>
    </location>
</feature>
<evidence type="ECO:0000256" key="3">
    <source>
        <dbReference type="ARBA" id="ARBA00022490"/>
    </source>
</evidence>
<feature type="domain" description="Doublecortin" evidence="7">
    <location>
        <begin position="34"/>
        <end position="116"/>
    </location>
</feature>
<feature type="region of interest" description="Disordered" evidence="6">
    <location>
        <begin position="1058"/>
        <end position="1197"/>
    </location>
</feature>
<reference evidence="9" key="2">
    <citation type="submission" date="2025-08" db="UniProtKB">
        <authorList>
            <consortium name="RefSeq"/>
        </authorList>
    </citation>
    <scope>IDENTIFICATION</scope>
</reference>
<organism evidence="8 9">
    <name type="scientific">Erinaceus europaeus</name>
    <name type="common">Western European hedgehog</name>
    <dbReference type="NCBI Taxonomy" id="9365"/>
    <lineage>
        <taxon>Eukaryota</taxon>
        <taxon>Metazoa</taxon>
        <taxon>Chordata</taxon>
        <taxon>Craniata</taxon>
        <taxon>Vertebrata</taxon>
        <taxon>Euteleostomi</taxon>
        <taxon>Mammalia</taxon>
        <taxon>Eutheria</taxon>
        <taxon>Laurasiatheria</taxon>
        <taxon>Eulipotyphla</taxon>
        <taxon>Erinaceidae</taxon>
        <taxon>Erinaceinae</taxon>
        <taxon>Erinaceus</taxon>
    </lineage>
</organism>
<feature type="domain" description="Doublecortin" evidence="7">
    <location>
        <begin position="135"/>
        <end position="214"/>
    </location>
</feature>
<evidence type="ECO:0000313" key="8">
    <source>
        <dbReference type="Proteomes" id="UP001652624"/>
    </source>
</evidence>
<name>A0ABM3VUE3_ERIEU</name>
<feature type="region of interest" description="Disordered" evidence="6">
    <location>
        <begin position="215"/>
        <end position="286"/>
    </location>
</feature>
<dbReference type="InterPro" id="IPR036572">
    <property type="entry name" value="Doublecortin_dom_sf"/>
</dbReference>
<evidence type="ECO:0000256" key="6">
    <source>
        <dbReference type="SAM" id="MobiDB-lite"/>
    </source>
</evidence>
<dbReference type="PANTHER" id="PTHR23005">
    <property type="entry name" value="RETINITIS PIGMENTOSA 1 PROTEIN"/>
    <property type="match status" value="1"/>
</dbReference>
<evidence type="ECO:0000259" key="7">
    <source>
        <dbReference type="PROSITE" id="PS50309"/>
    </source>
</evidence>